<reference evidence="12" key="1">
    <citation type="submission" date="2020-05" db="EMBL/GenBank/DDBJ databases">
        <authorList>
            <person name="Zhu T."/>
            <person name="Keshari N."/>
            <person name="Lu X."/>
        </authorList>
    </citation>
    <scope>NUCLEOTIDE SEQUENCE</scope>
    <source>
        <strain evidence="12">NK1-12</strain>
    </source>
</reference>
<dbReference type="GO" id="GO:0006508">
    <property type="term" value="P:proteolysis"/>
    <property type="evidence" value="ECO:0007669"/>
    <property type="project" value="UniProtKB-KW"/>
</dbReference>
<keyword evidence="5 10" id="KW-0812">Transmembrane</keyword>
<accession>A0AA96WI03</accession>
<dbReference type="InterPro" id="IPR044838">
    <property type="entry name" value="EGY1-like"/>
</dbReference>
<dbReference type="GO" id="GO:0016020">
    <property type="term" value="C:membrane"/>
    <property type="evidence" value="ECO:0007669"/>
    <property type="project" value="UniProtKB-SubCell"/>
</dbReference>
<evidence type="ECO:0000256" key="6">
    <source>
        <dbReference type="ARBA" id="ARBA00022801"/>
    </source>
</evidence>
<organism evidence="12">
    <name type="scientific">Leptolyngbya sp. NK1-12</name>
    <dbReference type="NCBI Taxonomy" id="2547451"/>
    <lineage>
        <taxon>Bacteria</taxon>
        <taxon>Bacillati</taxon>
        <taxon>Cyanobacteriota</taxon>
        <taxon>Cyanophyceae</taxon>
        <taxon>Leptolyngbyales</taxon>
        <taxon>Leptolyngbyaceae</taxon>
        <taxon>Leptolyngbya group</taxon>
        <taxon>Leptolyngbya</taxon>
    </lineage>
</organism>
<evidence type="ECO:0000256" key="5">
    <source>
        <dbReference type="ARBA" id="ARBA00022692"/>
    </source>
</evidence>
<evidence type="ECO:0000256" key="2">
    <source>
        <dbReference type="ARBA" id="ARBA00004141"/>
    </source>
</evidence>
<keyword evidence="6" id="KW-0378">Hydrolase</keyword>
<evidence type="ECO:0000259" key="11">
    <source>
        <dbReference type="Pfam" id="PF02163"/>
    </source>
</evidence>
<dbReference type="EMBL" id="CP053586">
    <property type="protein sequence ID" value="WNZ25474.1"/>
    <property type="molecule type" value="Genomic_DNA"/>
</dbReference>
<feature type="transmembrane region" description="Helical" evidence="10">
    <location>
        <begin position="310"/>
        <end position="334"/>
    </location>
</feature>
<evidence type="ECO:0000256" key="3">
    <source>
        <dbReference type="ARBA" id="ARBA00007931"/>
    </source>
</evidence>
<feature type="transmembrane region" description="Helical" evidence="10">
    <location>
        <begin position="56"/>
        <end position="75"/>
    </location>
</feature>
<dbReference type="CDD" id="cd06160">
    <property type="entry name" value="S2P-M50_like_2"/>
    <property type="match status" value="1"/>
</dbReference>
<proteinExistence type="inferred from homology"/>
<dbReference type="RefSeq" id="WP_316431626.1">
    <property type="nucleotide sequence ID" value="NZ_CP053586.1"/>
</dbReference>
<dbReference type="AlphaFoldDB" id="A0AA96WI03"/>
<name>A0AA96WI03_9CYAN</name>
<feature type="transmembrane region" description="Helical" evidence="10">
    <location>
        <begin position="426"/>
        <end position="451"/>
    </location>
</feature>
<dbReference type="PANTHER" id="PTHR31412:SF0">
    <property type="entry name" value="ZINC METALLOPROTEASE EGY1, CHLOROPLASTIC-RELATED"/>
    <property type="match status" value="1"/>
</dbReference>
<evidence type="ECO:0000256" key="8">
    <source>
        <dbReference type="ARBA" id="ARBA00022989"/>
    </source>
</evidence>
<keyword evidence="8 10" id="KW-1133">Transmembrane helix</keyword>
<gene>
    <name evidence="12" type="ORF">HJG54_23215</name>
</gene>
<comment type="subcellular location">
    <subcellularLocation>
        <location evidence="2">Membrane</location>
        <topology evidence="2">Multi-pass membrane protein</topology>
    </subcellularLocation>
</comment>
<feature type="transmembrane region" description="Helical" evidence="10">
    <location>
        <begin position="209"/>
        <end position="228"/>
    </location>
</feature>
<comment type="similarity">
    <text evidence="3">Belongs to the peptidase M50B family.</text>
</comment>
<keyword evidence="4 12" id="KW-0645">Protease</keyword>
<dbReference type="PANTHER" id="PTHR31412">
    <property type="entry name" value="ZINC METALLOPROTEASE EGY1"/>
    <property type="match status" value="1"/>
</dbReference>
<dbReference type="GO" id="GO:0008233">
    <property type="term" value="F:peptidase activity"/>
    <property type="evidence" value="ECO:0007669"/>
    <property type="project" value="UniProtKB-KW"/>
</dbReference>
<feature type="transmembrane region" description="Helical" evidence="10">
    <location>
        <begin position="471"/>
        <end position="491"/>
    </location>
</feature>
<keyword evidence="7" id="KW-0809">Transit peptide</keyword>
<feature type="transmembrane region" description="Helical" evidence="10">
    <location>
        <begin position="240"/>
        <end position="259"/>
    </location>
</feature>
<evidence type="ECO:0000256" key="1">
    <source>
        <dbReference type="ARBA" id="ARBA00001947"/>
    </source>
</evidence>
<evidence type="ECO:0000256" key="9">
    <source>
        <dbReference type="ARBA" id="ARBA00023136"/>
    </source>
</evidence>
<keyword evidence="9 10" id="KW-0472">Membrane</keyword>
<evidence type="ECO:0000256" key="7">
    <source>
        <dbReference type="ARBA" id="ARBA00022946"/>
    </source>
</evidence>
<protein>
    <submittedName>
        <fullName evidence="12">Site-2 protease family protein</fullName>
    </submittedName>
</protein>
<evidence type="ECO:0000313" key="12">
    <source>
        <dbReference type="EMBL" id="WNZ25474.1"/>
    </source>
</evidence>
<dbReference type="InterPro" id="IPR008915">
    <property type="entry name" value="Peptidase_M50"/>
</dbReference>
<sequence>MILFWLVLLGLLTYFIVQRSVANVTKTPVWLLWVVMMMPAFVWTAWVIFNQDDQRIPLLLLIVPFMISSVLYLLLVQWGRPAQPSAKPSTPQSDVQPEFQMSPLEKRPTLRPINKEEEAELQNCFPWTVYYLQAIEHKPQALICRGQLRASPDVAYKTVRENVEAYFADRFLVVFQEGLNGKPFFALVPNPQARSAETPTRDTQLTRPGIALGLLLATLLTTTLAGALMANPELTTPPDWTILGSGLPYGLSLMAILGIHELGHYLAARRYRIRATLPYFIPVPPAMIFPFGTFGAFIQLRSHVPNRKALFDVGLAGPLAGFVVTIPILLWGLAHSTPAPLTEESGILNFESFRPSASLLLAVMSKLALGDALTAGSALKLHPVAIAGCLGLVITALNLMPVGQLDGGHIVHAMFGQRRGATIGQIARLLVLGLSFVQREFLLWAILLFFMPVVDEPALNDVSELDNKRDFLGLLALAILVMIILPAPYAVTQILF</sequence>
<feature type="transmembrane region" description="Helical" evidence="10">
    <location>
        <begin position="29"/>
        <end position="49"/>
    </location>
</feature>
<evidence type="ECO:0000256" key="10">
    <source>
        <dbReference type="SAM" id="Phobius"/>
    </source>
</evidence>
<feature type="transmembrane region" description="Helical" evidence="10">
    <location>
        <begin position="279"/>
        <end position="298"/>
    </location>
</feature>
<feature type="domain" description="Peptidase M50" evidence="11">
    <location>
        <begin position="251"/>
        <end position="428"/>
    </location>
</feature>
<dbReference type="Pfam" id="PF02163">
    <property type="entry name" value="Peptidase_M50"/>
    <property type="match status" value="1"/>
</dbReference>
<evidence type="ECO:0000256" key="4">
    <source>
        <dbReference type="ARBA" id="ARBA00022670"/>
    </source>
</evidence>
<comment type="cofactor">
    <cofactor evidence="1">
        <name>Zn(2+)</name>
        <dbReference type="ChEBI" id="CHEBI:29105"/>
    </cofactor>
</comment>